<evidence type="ECO:0000313" key="2">
    <source>
        <dbReference type="EMBL" id="MBB4103012.1"/>
    </source>
</evidence>
<protein>
    <recommendedName>
        <fullName evidence="4">Cysteine rich repeat-containing protein</fullName>
    </recommendedName>
</protein>
<proteinExistence type="predicted"/>
<name>A0A7W6P0P8_9HYPH</name>
<evidence type="ECO:0000256" key="1">
    <source>
        <dbReference type="SAM" id="SignalP"/>
    </source>
</evidence>
<accession>A0A7W6P0P8</accession>
<evidence type="ECO:0008006" key="4">
    <source>
        <dbReference type="Google" id="ProtNLM"/>
    </source>
</evidence>
<organism evidence="2 3">
    <name type="scientific">Allorhizobium borbori</name>
    <dbReference type="NCBI Taxonomy" id="485907"/>
    <lineage>
        <taxon>Bacteria</taxon>
        <taxon>Pseudomonadati</taxon>
        <taxon>Pseudomonadota</taxon>
        <taxon>Alphaproteobacteria</taxon>
        <taxon>Hyphomicrobiales</taxon>
        <taxon>Rhizobiaceae</taxon>
        <taxon>Rhizobium/Agrobacterium group</taxon>
        <taxon>Allorhizobium</taxon>
    </lineage>
</organism>
<gene>
    <name evidence="2" type="ORF">GGQ66_001567</name>
</gene>
<evidence type="ECO:0000313" key="3">
    <source>
        <dbReference type="Proteomes" id="UP000584824"/>
    </source>
</evidence>
<feature type="signal peptide" evidence="1">
    <location>
        <begin position="1"/>
        <end position="24"/>
    </location>
</feature>
<keyword evidence="1" id="KW-0732">Signal</keyword>
<keyword evidence="3" id="KW-1185">Reference proteome</keyword>
<comment type="caution">
    <text evidence="2">The sequence shown here is derived from an EMBL/GenBank/DDBJ whole genome shotgun (WGS) entry which is preliminary data.</text>
</comment>
<reference evidence="2 3" key="1">
    <citation type="submission" date="2020-08" db="EMBL/GenBank/DDBJ databases">
        <title>Genomic Encyclopedia of Type Strains, Phase IV (KMG-IV): sequencing the most valuable type-strain genomes for metagenomic binning, comparative biology and taxonomic classification.</title>
        <authorList>
            <person name="Goeker M."/>
        </authorList>
    </citation>
    <scope>NUCLEOTIDE SEQUENCE [LARGE SCALE GENOMIC DNA]</scope>
    <source>
        <strain evidence="2 3">DSM 26385</strain>
    </source>
</reference>
<dbReference type="EMBL" id="JACIDU010000005">
    <property type="protein sequence ID" value="MBB4103012.1"/>
    <property type="molecule type" value="Genomic_DNA"/>
</dbReference>
<feature type="chain" id="PRO_5030607287" description="Cysteine rich repeat-containing protein" evidence="1">
    <location>
        <begin position="25"/>
        <end position="194"/>
    </location>
</feature>
<dbReference type="AlphaFoldDB" id="A0A7W6P0P8"/>
<dbReference type="RefSeq" id="WP_183791145.1">
    <property type="nucleotide sequence ID" value="NZ_JACIDU010000005.1"/>
</dbReference>
<sequence>MATRRLTILWVAAWAVLSTQTSDAQTPSTEDQVATCEAILHGRQESTECARIFPKKGRCCIQYDAERLAKICEKMPTVAGALNCFLEINEAGFRKSDLLPESQPGLADQYAKQWKINSLRICSEEKSAKSAIACANLQKSGIRTVFEQKNTTINGSAVIADPIVSFCRKAFGDYWEGVEQCVRDQRAAKRRMGL</sequence>
<dbReference type="Proteomes" id="UP000584824">
    <property type="component" value="Unassembled WGS sequence"/>
</dbReference>